<sequence>MKTLSSIFFSVAMIFFFVSLVFFEIGTRKLRKAGNPKVYDKRGIRFLVLSIILAGVSLLFAFI</sequence>
<reference evidence="2" key="1">
    <citation type="journal article" date="2020" name="mSystems">
        <title>Genome- and Community-Level Interaction Insights into Carbon Utilization and Element Cycling Functions of Hydrothermarchaeota in Hydrothermal Sediment.</title>
        <authorList>
            <person name="Zhou Z."/>
            <person name="Liu Y."/>
            <person name="Xu W."/>
            <person name="Pan J."/>
            <person name="Luo Z.H."/>
            <person name="Li M."/>
        </authorList>
    </citation>
    <scope>NUCLEOTIDE SEQUENCE [LARGE SCALE GENOMIC DNA]</scope>
    <source>
        <strain evidence="2">HyVt-80</strain>
    </source>
</reference>
<dbReference type="EMBL" id="DRTH01000215">
    <property type="protein sequence ID" value="HHF08832.1"/>
    <property type="molecule type" value="Genomic_DNA"/>
</dbReference>
<protein>
    <submittedName>
        <fullName evidence="2">Uncharacterized protein</fullName>
    </submittedName>
</protein>
<evidence type="ECO:0000313" key="2">
    <source>
        <dbReference type="EMBL" id="HHF08832.1"/>
    </source>
</evidence>
<proteinExistence type="predicted"/>
<gene>
    <name evidence="2" type="ORF">ENL26_03595</name>
</gene>
<dbReference type="AlphaFoldDB" id="A0A7C5HYV8"/>
<keyword evidence="1" id="KW-0812">Transmembrane</keyword>
<name>A0A7C5HYV8_9BACT</name>
<keyword evidence="1" id="KW-0472">Membrane</keyword>
<accession>A0A7C5HYV8</accession>
<comment type="caution">
    <text evidence="2">The sequence shown here is derived from an EMBL/GenBank/DDBJ whole genome shotgun (WGS) entry which is preliminary data.</text>
</comment>
<keyword evidence="1" id="KW-1133">Transmembrane helix</keyword>
<dbReference type="Proteomes" id="UP000886129">
    <property type="component" value="Unassembled WGS sequence"/>
</dbReference>
<evidence type="ECO:0000256" key="1">
    <source>
        <dbReference type="SAM" id="Phobius"/>
    </source>
</evidence>
<feature type="transmembrane region" description="Helical" evidence="1">
    <location>
        <begin position="6"/>
        <end position="23"/>
    </location>
</feature>
<feature type="transmembrane region" description="Helical" evidence="1">
    <location>
        <begin position="44"/>
        <end position="62"/>
    </location>
</feature>
<organism evidence="2">
    <name type="scientific">Kosmotoga arenicorallina</name>
    <dbReference type="NCBI Taxonomy" id="688066"/>
    <lineage>
        <taxon>Bacteria</taxon>
        <taxon>Thermotogati</taxon>
        <taxon>Thermotogota</taxon>
        <taxon>Thermotogae</taxon>
        <taxon>Kosmotogales</taxon>
        <taxon>Kosmotogaceae</taxon>
        <taxon>Kosmotoga</taxon>
    </lineage>
</organism>